<gene>
    <name evidence="1" type="ORF">SMRZ_LOCUS2244</name>
</gene>
<evidence type="ECO:0000313" key="2">
    <source>
        <dbReference type="Proteomes" id="UP000277204"/>
    </source>
</evidence>
<evidence type="ECO:0000313" key="1">
    <source>
        <dbReference type="EMBL" id="VDO54316.1"/>
    </source>
</evidence>
<keyword evidence="2" id="KW-1185">Reference proteome</keyword>
<organism evidence="1 2">
    <name type="scientific">Schistosoma margrebowiei</name>
    <dbReference type="NCBI Taxonomy" id="48269"/>
    <lineage>
        <taxon>Eukaryota</taxon>
        <taxon>Metazoa</taxon>
        <taxon>Spiralia</taxon>
        <taxon>Lophotrochozoa</taxon>
        <taxon>Platyhelminthes</taxon>
        <taxon>Trematoda</taxon>
        <taxon>Digenea</taxon>
        <taxon>Strigeidida</taxon>
        <taxon>Schistosomatoidea</taxon>
        <taxon>Schistosomatidae</taxon>
        <taxon>Schistosoma</taxon>
    </lineage>
</organism>
<sequence length="76" mass="8566">MVVGSSRQENLDPGFVVLGARRQGVPVILRELVLPDEINPVSTNFTIFKFFQSNKCPQLSRCIDISEETSWRLTAN</sequence>
<dbReference type="Proteomes" id="UP000277204">
    <property type="component" value="Unassembled WGS sequence"/>
</dbReference>
<protein>
    <submittedName>
        <fullName evidence="1">Uncharacterized protein</fullName>
    </submittedName>
</protein>
<proteinExistence type="predicted"/>
<name>A0A183LEL9_9TREM</name>
<accession>A0A183LEL9</accession>
<dbReference type="EMBL" id="UZAI01000558">
    <property type="protein sequence ID" value="VDO54316.1"/>
    <property type="molecule type" value="Genomic_DNA"/>
</dbReference>
<dbReference type="AlphaFoldDB" id="A0A183LEL9"/>
<reference evidence="1 2" key="1">
    <citation type="submission" date="2018-11" db="EMBL/GenBank/DDBJ databases">
        <authorList>
            <consortium name="Pathogen Informatics"/>
        </authorList>
    </citation>
    <scope>NUCLEOTIDE SEQUENCE [LARGE SCALE GENOMIC DNA]</scope>
    <source>
        <strain evidence="1 2">Zambia</strain>
    </source>
</reference>